<accession>X0SDC4</accession>
<dbReference type="AlphaFoldDB" id="X0SDC4"/>
<feature type="transmembrane region" description="Helical" evidence="1">
    <location>
        <begin position="50"/>
        <end position="70"/>
    </location>
</feature>
<dbReference type="InterPro" id="IPR013783">
    <property type="entry name" value="Ig-like_fold"/>
</dbReference>
<reference evidence="2" key="1">
    <citation type="journal article" date="2014" name="Front. Microbiol.">
        <title>High frequency of phylogenetically diverse reductive dehalogenase-homologous genes in deep subseafloor sedimentary metagenomes.</title>
        <authorList>
            <person name="Kawai M."/>
            <person name="Futagami T."/>
            <person name="Toyoda A."/>
            <person name="Takaki Y."/>
            <person name="Nishi S."/>
            <person name="Hori S."/>
            <person name="Arai W."/>
            <person name="Tsubouchi T."/>
            <person name="Morono Y."/>
            <person name="Uchiyama I."/>
            <person name="Ito T."/>
            <person name="Fujiyama A."/>
            <person name="Inagaki F."/>
            <person name="Takami H."/>
        </authorList>
    </citation>
    <scope>NUCLEOTIDE SEQUENCE</scope>
    <source>
        <strain evidence="2">Expedition CK06-06</strain>
    </source>
</reference>
<dbReference type="Gene3D" id="2.60.40.10">
    <property type="entry name" value="Immunoglobulins"/>
    <property type="match status" value="1"/>
</dbReference>
<keyword evidence="1" id="KW-0812">Transmembrane</keyword>
<feature type="non-terminal residue" evidence="2">
    <location>
        <position position="1"/>
    </location>
</feature>
<comment type="caution">
    <text evidence="2">The sequence shown here is derived from an EMBL/GenBank/DDBJ whole genome shotgun (WGS) entry which is preliminary data.</text>
</comment>
<evidence type="ECO:0008006" key="3">
    <source>
        <dbReference type="Google" id="ProtNLM"/>
    </source>
</evidence>
<feature type="transmembrane region" description="Helical" evidence="1">
    <location>
        <begin position="86"/>
        <end position="104"/>
    </location>
</feature>
<dbReference type="EMBL" id="BARS01001963">
    <property type="protein sequence ID" value="GAF78994.1"/>
    <property type="molecule type" value="Genomic_DNA"/>
</dbReference>
<organism evidence="2">
    <name type="scientific">marine sediment metagenome</name>
    <dbReference type="NCBI Taxonomy" id="412755"/>
    <lineage>
        <taxon>unclassified sequences</taxon>
        <taxon>metagenomes</taxon>
        <taxon>ecological metagenomes</taxon>
    </lineage>
</organism>
<proteinExistence type="predicted"/>
<protein>
    <recommendedName>
        <fullName evidence="3">Ig-like domain-containing protein</fullName>
    </recommendedName>
</protein>
<evidence type="ECO:0000256" key="1">
    <source>
        <dbReference type="SAM" id="Phobius"/>
    </source>
</evidence>
<sequence length="522" mass="59201">INVIIGENNTFDWIFPEGDEYIIKALYLGSDEYLGCNVVTQSRFLVLSSFSVWEIFFFILVPGLMIFPLFERKSKNKSRWRKRKKILTALLLIFAFLGSNYALIASVCSQIETTGLIKDLQGISNYNPGDPLIQQSQNTMDDLIDSRALKLGNIDPEWIPNLENDSAVYDLVVTNSSEIPFEYDEIPPEVSFIGTPNGASLMGKTPIKVMAFDKESGIQRVLFKLLYQGMTLVEEGVFIYNPASDLYIYNLSTTDYDDGKYEIYAIGIDNNNNNYTTSIEIKIVNYPIYDVSETKFESVIVELTDYINVSFISSVSGSYILEVVNKEYKTIKRLSGRITAEKLNILEISIEPLLFKAGNYKILITVFMINSLGIPKRETQELKLTVVKETVKLELDVIEGENIYSNHYITFRARLIENDGYISDTGEIVSSEPKLPISGQVLTFKIGDLDNKQILGTRITDIDGYATFTFNVSLSKGQHIFNVSFQGNNIYQSLEEMKLFENRGEFTDVKLSHVSTPIHYNE</sequence>
<keyword evidence="1" id="KW-1133">Transmembrane helix</keyword>
<gene>
    <name evidence="2" type="ORF">S01H1_03630</name>
</gene>
<keyword evidence="1" id="KW-0472">Membrane</keyword>
<evidence type="ECO:0000313" key="2">
    <source>
        <dbReference type="EMBL" id="GAF78994.1"/>
    </source>
</evidence>
<feature type="non-terminal residue" evidence="2">
    <location>
        <position position="522"/>
    </location>
</feature>
<name>X0SDC4_9ZZZZ</name>